<keyword evidence="2" id="KW-1185">Reference proteome</keyword>
<accession>A0A6J2Y9M3</accession>
<dbReference type="PANTHER" id="PTHR35450:SF2">
    <property type="entry name" value="REVERSE TRANSCRIPTASE DOMAIN-CONTAINING PROTEIN"/>
    <property type="match status" value="1"/>
</dbReference>
<evidence type="ECO:0000313" key="2">
    <source>
        <dbReference type="Proteomes" id="UP000504635"/>
    </source>
</evidence>
<proteinExistence type="predicted"/>
<dbReference type="InParanoid" id="A0A6J2Y9M3"/>
<dbReference type="OrthoDB" id="7697409at2759"/>
<reference evidence="3" key="1">
    <citation type="submission" date="2025-08" db="UniProtKB">
        <authorList>
            <consortium name="RefSeq"/>
        </authorList>
    </citation>
    <scope>IDENTIFICATION</scope>
    <source>
        <tissue evidence="3">Gonads</tissue>
    </source>
</reference>
<evidence type="ECO:0000313" key="3">
    <source>
        <dbReference type="RefSeq" id="XP_030760568.1"/>
    </source>
</evidence>
<gene>
    <name evidence="3" type="primary">LOC115885720</name>
</gene>
<dbReference type="AlphaFoldDB" id="A0A6J2Y9M3"/>
<sequence>MEDNKDLNLASDASESRAVSDARIQPNVDDLSNKTGSEQYPASGALVNKPITTTKAGLPRQRMKWTTDLNKSVMRCYFIATNLESDMTLYRAKMYNTFVNENPHLQITEQRLADQRRTIIHKKLLSDVIINELKEQVSEQLEAQNSTVGVVMGRCNNEEQQHASINTELQRIIAEHTCEENRRAIQEPRESENDQTSENVELEGKLQETFIKFRGSDPIRRLIIPKQSTSKKLASIVSRVNSLLPRFLMSIYSFEDFHCLIYCAALVCAIENGAKIEKSKQRQTDSKCMKIPLWQKRLENKIQNLRMNANQLTQYSRGQRSKKLNNKVEALLKNNKVHSKHEENNNTVQECLDTLKQKLSAASKRLIRYKVSNQRRQENRQFQLREGQFYRAPKNEIVPSSRLPERDCIKKHWEEIWCKEVQHDDENSWIDTENQRACKIEPMQYNQISLTQLVATINKTHNWKAPGNDYIHNYWLKKFTSTHKDLTKYLNGFIVEPHTMPQFLCNGITYLLPKNNVTQNPANYRPITCLPTIYKILTAYIADMIYRHCEINNILAEQQRGYLSTFVLLKFMFSPTFVADRCNSLNILSSSVMLLPIRIISSANLRWSSLIPSTLMPLVYHSSSDDALEQDLLFSKQVCFGTGLEQVHVPSSNSPSFKCSSCFKTLRYKLA</sequence>
<protein>
    <submittedName>
        <fullName evidence="3">Uncharacterized protein LOC115885720</fullName>
    </submittedName>
</protein>
<dbReference type="GeneID" id="115885720"/>
<dbReference type="PANTHER" id="PTHR35450">
    <property type="entry name" value="REVERSE TRANSCRIPTASE DOMAIN-CONTAINING PROTEIN"/>
    <property type="match status" value="1"/>
</dbReference>
<dbReference type="RefSeq" id="XP_030760568.1">
    <property type="nucleotide sequence ID" value="XM_030904708.1"/>
</dbReference>
<dbReference type="Proteomes" id="UP000504635">
    <property type="component" value="Unplaced"/>
</dbReference>
<name>A0A6J2Y9M3_SITOR</name>
<evidence type="ECO:0000256" key="1">
    <source>
        <dbReference type="SAM" id="MobiDB-lite"/>
    </source>
</evidence>
<feature type="region of interest" description="Disordered" evidence="1">
    <location>
        <begin position="1"/>
        <end position="42"/>
    </location>
</feature>
<dbReference type="KEGG" id="soy:115885720"/>
<organism evidence="2 3">
    <name type="scientific">Sitophilus oryzae</name>
    <name type="common">Rice weevil</name>
    <name type="synonym">Curculio oryzae</name>
    <dbReference type="NCBI Taxonomy" id="7048"/>
    <lineage>
        <taxon>Eukaryota</taxon>
        <taxon>Metazoa</taxon>
        <taxon>Ecdysozoa</taxon>
        <taxon>Arthropoda</taxon>
        <taxon>Hexapoda</taxon>
        <taxon>Insecta</taxon>
        <taxon>Pterygota</taxon>
        <taxon>Neoptera</taxon>
        <taxon>Endopterygota</taxon>
        <taxon>Coleoptera</taxon>
        <taxon>Polyphaga</taxon>
        <taxon>Cucujiformia</taxon>
        <taxon>Curculionidae</taxon>
        <taxon>Dryophthorinae</taxon>
        <taxon>Sitophilus</taxon>
    </lineage>
</organism>